<comment type="subcellular location">
    <subcellularLocation>
        <location evidence="1">Cell inner membrane</location>
        <topology evidence="1">Single-pass membrane protein</topology>
    </subcellularLocation>
</comment>
<evidence type="ECO:0000256" key="5">
    <source>
        <dbReference type="ARBA" id="ARBA00022519"/>
    </source>
</evidence>
<dbReference type="SUPFAM" id="SSF103054">
    <property type="entry name" value="General secretion pathway protein M, EpsM"/>
    <property type="match status" value="1"/>
</dbReference>
<evidence type="ECO:0000313" key="11">
    <source>
        <dbReference type="EMBL" id="GGB72504.1"/>
    </source>
</evidence>
<proteinExistence type="inferred from homology"/>
<keyword evidence="3" id="KW-0813">Transport</keyword>
<reference evidence="12" key="1">
    <citation type="journal article" date="2019" name="Int. J. Syst. Evol. Microbiol.">
        <title>The Global Catalogue of Microorganisms (GCM) 10K type strain sequencing project: providing services to taxonomists for standard genome sequencing and annotation.</title>
        <authorList>
            <consortium name="The Broad Institute Genomics Platform"/>
            <consortium name="The Broad Institute Genome Sequencing Center for Infectious Disease"/>
            <person name="Wu L."/>
            <person name="Ma J."/>
        </authorList>
    </citation>
    <scope>NUCLEOTIDE SEQUENCE [LARGE SCALE GENOMIC DNA]</scope>
    <source>
        <strain evidence="12">CGMCC 1.12851</strain>
    </source>
</reference>
<evidence type="ECO:0000256" key="6">
    <source>
        <dbReference type="ARBA" id="ARBA00022692"/>
    </source>
</evidence>
<dbReference type="RefSeq" id="WP_188515199.1">
    <property type="nucleotide sequence ID" value="NZ_BMGD01000005.1"/>
</dbReference>
<sequence>MTEAAKNWFVALSRREQIMVGFAAVLALGIVGFYGIYRPMYDLATDAKRSFYEATMQAGRIEAKTQALSMPADKRPAEAIAALNLLLASEAAERGFTLDANTAQGSNRAEIAIGSARSTAFLSWLADLERRGVVPETLTVRRMDNGTVSVSARLTKIGG</sequence>
<keyword evidence="5" id="KW-0997">Cell inner membrane</keyword>
<dbReference type="InterPro" id="IPR023229">
    <property type="entry name" value="T2SS_M_periplasmic_sf"/>
</dbReference>
<keyword evidence="8 10" id="KW-1133">Transmembrane helix</keyword>
<accession>A0ABQ1JQZ4</accession>
<dbReference type="Pfam" id="PF04612">
    <property type="entry name" value="T2SSM"/>
    <property type="match status" value="1"/>
</dbReference>
<keyword evidence="6 10" id="KW-0812">Transmembrane</keyword>
<gene>
    <name evidence="11" type="ORF">GCM10010833_29630</name>
</gene>
<evidence type="ECO:0000256" key="9">
    <source>
        <dbReference type="ARBA" id="ARBA00023136"/>
    </source>
</evidence>
<dbReference type="EMBL" id="BMGD01000005">
    <property type="protein sequence ID" value="GGB72504.1"/>
    <property type="molecule type" value="Genomic_DNA"/>
</dbReference>
<evidence type="ECO:0000256" key="7">
    <source>
        <dbReference type="ARBA" id="ARBA00022927"/>
    </source>
</evidence>
<evidence type="ECO:0000256" key="8">
    <source>
        <dbReference type="ARBA" id="ARBA00022989"/>
    </source>
</evidence>
<dbReference type="Gene3D" id="3.30.1360.100">
    <property type="entry name" value="General secretion pathway protein M, EpsM"/>
    <property type="match status" value="1"/>
</dbReference>
<keyword evidence="4" id="KW-1003">Cell membrane</keyword>
<keyword evidence="7" id="KW-0653">Protein transport</keyword>
<dbReference type="Proteomes" id="UP000614261">
    <property type="component" value="Unassembled WGS sequence"/>
</dbReference>
<evidence type="ECO:0000256" key="1">
    <source>
        <dbReference type="ARBA" id="ARBA00004377"/>
    </source>
</evidence>
<evidence type="ECO:0000256" key="3">
    <source>
        <dbReference type="ARBA" id="ARBA00022448"/>
    </source>
</evidence>
<comment type="similarity">
    <text evidence="2">Belongs to the GSP M family.</text>
</comment>
<evidence type="ECO:0000256" key="2">
    <source>
        <dbReference type="ARBA" id="ARBA00010637"/>
    </source>
</evidence>
<evidence type="ECO:0008006" key="13">
    <source>
        <dbReference type="Google" id="ProtNLM"/>
    </source>
</evidence>
<comment type="caution">
    <text evidence="11">The sequence shown here is derived from an EMBL/GenBank/DDBJ whole genome shotgun (WGS) entry which is preliminary data.</text>
</comment>
<keyword evidence="12" id="KW-1185">Reference proteome</keyword>
<protein>
    <recommendedName>
        <fullName evidence="13">Type II secretion system protein M</fullName>
    </recommendedName>
</protein>
<evidence type="ECO:0000313" key="12">
    <source>
        <dbReference type="Proteomes" id="UP000614261"/>
    </source>
</evidence>
<feature type="transmembrane region" description="Helical" evidence="10">
    <location>
        <begin position="18"/>
        <end position="37"/>
    </location>
</feature>
<name>A0ABQ1JQZ4_9SPHN</name>
<evidence type="ECO:0000256" key="4">
    <source>
        <dbReference type="ARBA" id="ARBA00022475"/>
    </source>
</evidence>
<keyword evidence="9 10" id="KW-0472">Membrane</keyword>
<organism evidence="11 12">
    <name type="scientific">Blastomonas aquatica</name>
    <dbReference type="NCBI Taxonomy" id="1510276"/>
    <lineage>
        <taxon>Bacteria</taxon>
        <taxon>Pseudomonadati</taxon>
        <taxon>Pseudomonadota</taxon>
        <taxon>Alphaproteobacteria</taxon>
        <taxon>Sphingomonadales</taxon>
        <taxon>Sphingomonadaceae</taxon>
        <taxon>Blastomonas</taxon>
    </lineage>
</organism>
<dbReference type="InterPro" id="IPR007690">
    <property type="entry name" value="T2SS_GspM"/>
</dbReference>
<evidence type="ECO:0000256" key="10">
    <source>
        <dbReference type="SAM" id="Phobius"/>
    </source>
</evidence>